<dbReference type="InterPro" id="IPR011006">
    <property type="entry name" value="CheY-like_superfamily"/>
</dbReference>
<evidence type="ECO:0000256" key="1">
    <source>
        <dbReference type="ARBA" id="ARBA00022553"/>
    </source>
</evidence>
<evidence type="ECO:0000256" key="5">
    <source>
        <dbReference type="ARBA" id="ARBA00023163"/>
    </source>
</evidence>
<dbReference type="Proteomes" id="UP001178662">
    <property type="component" value="Chromosome"/>
</dbReference>
<dbReference type="SMART" id="SM00862">
    <property type="entry name" value="Trans_reg_C"/>
    <property type="match status" value="1"/>
</dbReference>
<gene>
    <name evidence="10" type="ORF">P0Y55_13450</name>
</gene>
<dbReference type="GO" id="GO:0000156">
    <property type="term" value="F:phosphorelay response regulator activity"/>
    <property type="evidence" value="ECO:0007669"/>
    <property type="project" value="TreeGrafter"/>
</dbReference>
<evidence type="ECO:0000313" key="11">
    <source>
        <dbReference type="Proteomes" id="UP001178662"/>
    </source>
</evidence>
<proteinExistence type="predicted"/>
<evidence type="ECO:0000256" key="2">
    <source>
        <dbReference type="ARBA" id="ARBA00023012"/>
    </source>
</evidence>
<keyword evidence="2" id="KW-0902">Two-component regulatory system</keyword>
<feature type="modified residue" description="4-aspartylphosphate" evidence="6">
    <location>
        <position position="81"/>
    </location>
</feature>
<evidence type="ECO:0000256" key="3">
    <source>
        <dbReference type="ARBA" id="ARBA00023015"/>
    </source>
</evidence>
<feature type="domain" description="OmpR/PhoB-type" evidence="9">
    <location>
        <begin position="154"/>
        <end position="253"/>
    </location>
</feature>
<dbReference type="InterPro" id="IPR016032">
    <property type="entry name" value="Sig_transdc_resp-reg_C-effctor"/>
</dbReference>
<name>A0AA95EUA0_9BACL</name>
<keyword evidence="11" id="KW-1185">Reference proteome</keyword>
<reference evidence="10" key="1">
    <citation type="submission" date="2023-03" db="EMBL/GenBank/DDBJ databases">
        <title>Andean soil-derived lignocellulolytic bacterial consortium as a source of novel taxa and putative plastic-active enzymes.</title>
        <authorList>
            <person name="Diaz-Garcia L."/>
            <person name="Chuvochina M."/>
            <person name="Feuerriegel G."/>
            <person name="Bunk B."/>
            <person name="Sproer C."/>
            <person name="Streit W.R."/>
            <person name="Rodriguez L.M."/>
            <person name="Overmann J."/>
            <person name="Jimenez D.J."/>
        </authorList>
    </citation>
    <scope>NUCLEOTIDE SEQUENCE</scope>
    <source>
        <strain evidence="10">MAG 2441</strain>
    </source>
</reference>
<dbReference type="Gene3D" id="3.40.50.2300">
    <property type="match status" value="1"/>
</dbReference>
<dbReference type="GO" id="GO:0000976">
    <property type="term" value="F:transcription cis-regulatory region binding"/>
    <property type="evidence" value="ECO:0007669"/>
    <property type="project" value="TreeGrafter"/>
</dbReference>
<dbReference type="AlphaFoldDB" id="A0AA95EUA0"/>
<dbReference type="InterPro" id="IPR039420">
    <property type="entry name" value="WalR-like"/>
</dbReference>
<evidence type="ECO:0000313" key="10">
    <source>
        <dbReference type="EMBL" id="WEK53578.1"/>
    </source>
</evidence>
<keyword evidence="5" id="KW-0804">Transcription</keyword>
<keyword evidence="1 6" id="KW-0597">Phosphoprotein</keyword>
<keyword evidence="3" id="KW-0805">Transcription regulation</keyword>
<dbReference type="PANTHER" id="PTHR48111:SF1">
    <property type="entry name" value="TWO-COMPONENT RESPONSE REGULATOR ORR33"/>
    <property type="match status" value="1"/>
</dbReference>
<keyword evidence="4 7" id="KW-0238">DNA-binding</keyword>
<dbReference type="PANTHER" id="PTHR48111">
    <property type="entry name" value="REGULATOR OF RPOS"/>
    <property type="match status" value="1"/>
</dbReference>
<dbReference type="PROSITE" id="PS51755">
    <property type="entry name" value="OMPR_PHOB"/>
    <property type="match status" value="1"/>
</dbReference>
<organism evidence="10 11">
    <name type="scientific">Candidatus Cohnella colombiensis</name>
    <dbReference type="NCBI Taxonomy" id="3121368"/>
    <lineage>
        <taxon>Bacteria</taxon>
        <taxon>Bacillati</taxon>
        <taxon>Bacillota</taxon>
        <taxon>Bacilli</taxon>
        <taxon>Bacillales</taxon>
        <taxon>Paenibacillaceae</taxon>
        <taxon>Cohnella</taxon>
    </lineage>
</organism>
<sequence>MRRATARWGRSSMYRFLVLEKKEGDGVMDAHKIMIVDDDPHICEIVQVYCEREGFKSSYCHSGTEAMKLLASFEPDLIVLDVMLANENGIDWCRNARSYTNAPIVFLSSHEEDEVKISALSDGGDDYVTKPFSPGVLMAKIKAHLRRVSAGRREQLLELPGLTLDYLAQSAIMGSETVFLSTKEFGLLSYMAQNVNRAVSVDALFQLIWGTESLEDTRTVAVHISNLRKKIEVDPANPERIVTVRGAGYMLVARSAL</sequence>
<protein>
    <submittedName>
        <fullName evidence="10">Response regulator transcription factor</fullName>
    </submittedName>
</protein>
<dbReference type="PROSITE" id="PS50110">
    <property type="entry name" value="RESPONSE_REGULATORY"/>
    <property type="match status" value="1"/>
</dbReference>
<feature type="domain" description="Response regulatory" evidence="8">
    <location>
        <begin position="32"/>
        <end position="145"/>
    </location>
</feature>
<feature type="DNA-binding region" description="OmpR/PhoB-type" evidence="7">
    <location>
        <begin position="154"/>
        <end position="253"/>
    </location>
</feature>
<dbReference type="GO" id="GO:0006355">
    <property type="term" value="P:regulation of DNA-templated transcription"/>
    <property type="evidence" value="ECO:0007669"/>
    <property type="project" value="InterPro"/>
</dbReference>
<dbReference type="Pfam" id="PF00072">
    <property type="entry name" value="Response_reg"/>
    <property type="match status" value="1"/>
</dbReference>
<dbReference type="Pfam" id="PF00486">
    <property type="entry name" value="Trans_reg_C"/>
    <property type="match status" value="1"/>
</dbReference>
<dbReference type="GO" id="GO:0032993">
    <property type="term" value="C:protein-DNA complex"/>
    <property type="evidence" value="ECO:0007669"/>
    <property type="project" value="TreeGrafter"/>
</dbReference>
<evidence type="ECO:0000256" key="4">
    <source>
        <dbReference type="ARBA" id="ARBA00023125"/>
    </source>
</evidence>
<evidence type="ECO:0000259" key="9">
    <source>
        <dbReference type="PROSITE" id="PS51755"/>
    </source>
</evidence>
<evidence type="ECO:0000259" key="8">
    <source>
        <dbReference type="PROSITE" id="PS50110"/>
    </source>
</evidence>
<dbReference type="GO" id="GO:0005829">
    <property type="term" value="C:cytosol"/>
    <property type="evidence" value="ECO:0007669"/>
    <property type="project" value="TreeGrafter"/>
</dbReference>
<dbReference type="CDD" id="cd17574">
    <property type="entry name" value="REC_OmpR"/>
    <property type="match status" value="1"/>
</dbReference>
<dbReference type="InterPro" id="IPR001789">
    <property type="entry name" value="Sig_transdc_resp-reg_receiver"/>
</dbReference>
<dbReference type="Gene3D" id="6.10.250.690">
    <property type="match status" value="1"/>
</dbReference>
<dbReference type="EMBL" id="CP119317">
    <property type="protein sequence ID" value="WEK53578.1"/>
    <property type="molecule type" value="Genomic_DNA"/>
</dbReference>
<dbReference type="SMART" id="SM00448">
    <property type="entry name" value="REC"/>
    <property type="match status" value="1"/>
</dbReference>
<accession>A0AA95EUA0</accession>
<dbReference type="InterPro" id="IPR036388">
    <property type="entry name" value="WH-like_DNA-bd_sf"/>
</dbReference>
<dbReference type="SUPFAM" id="SSF52172">
    <property type="entry name" value="CheY-like"/>
    <property type="match status" value="1"/>
</dbReference>
<dbReference type="InterPro" id="IPR001867">
    <property type="entry name" value="OmpR/PhoB-type_DNA-bd"/>
</dbReference>
<evidence type="ECO:0000256" key="7">
    <source>
        <dbReference type="PROSITE-ProRule" id="PRU01091"/>
    </source>
</evidence>
<evidence type="ECO:0000256" key="6">
    <source>
        <dbReference type="PROSITE-ProRule" id="PRU00169"/>
    </source>
</evidence>
<dbReference type="SUPFAM" id="SSF46894">
    <property type="entry name" value="C-terminal effector domain of the bipartite response regulators"/>
    <property type="match status" value="1"/>
</dbReference>
<dbReference type="Gene3D" id="1.10.10.10">
    <property type="entry name" value="Winged helix-like DNA-binding domain superfamily/Winged helix DNA-binding domain"/>
    <property type="match status" value="1"/>
</dbReference>
<dbReference type="CDD" id="cd00383">
    <property type="entry name" value="trans_reg_C"/>
    <property type="match status" value="1"/>
</dbReference>